<keyword evidence="1" id="KW-0732">Signal</keyword>
<feature type="chain" id="PRO_5046492004" evidence="1">
    <location>
        <begin position="24"/>
        <end position="143"/>
    </location>
</feature>
<accession>A0ABM1EKI2</accession>
<sequence>MPGWIALVALLLALGQRITGVTAFDCYLCGWNAECVTAKSSESCAEPFVSSENVTRVTGCVQCLTVTEFVKHDLVEVTRSCARKQVGSDGEEQFGETATGTMTIVRYCDWQLCNDSRRVTWFRSGAIVCSVVLLASHLYVTGA</sequence>
<feature type="signal peptide" evidence="1">
    <location>
        <begin position="1"/>
        <end position="23"/>
    </location>
</feature>
<dbReference type="RefSeq" id="XP_014672703.1">
    <property type="nucleotide sequence ID" value="XM_014817217.1"/>
</dbReference>
<organism evidence="2 3">
    <name type="scientific">Priapulus caudatus</name>
    <name type="common">Priapulid worm</name>
    <dbReference type="NCBI Taxonomy" id="37621"/>
    <lineage>
        <taxon>Eukaryota</taxon>
        <taxon>Metazoa</taxon>
        <taxon>Ecdysozoa</taxon>
        <taxon>Scalidophora</taxon>
        <taxon>Priapulida</taxon>
        <taxon>Priapulimorpha</taxon>
        <taxon>Priapulimorphida</taxon>
        <taxon>Priapulidae</taxon>
        <taxon>Priapulus</taxon>
    </lineage>
</organism>
<protein>
    <submittedName>
        <fullName evidence="3">Uncharacterized protein LOC106813152</fullName>
    </submittedName>
</protein>
<keyword evidence="2" id="KW-1185">Reference proteome</keyword>
<proteinExistence type="predicted"/>
<evidence type="ECO:0000313" key="3">
    <source>
        <dbReference type="RefSeq" id="XP_014672703.1"/>
    </source>
</evidence>
<evidence type="ECO:0000256" key="1">
    <source>
        <dbReference type="SAM" id="SignalP"/>
    </source>
</evidence>
<reference evidence="3" key="1">
    <citation type="submission" date="2025-08" db="UniProtKB">
        <authorList>
            <consortium name="RefSeq"/>
        </authorList>
    </citation>
    <scope>IDENTIFICATION</scope>
</reference>
<gene>
    <name evidence="3" type="primary">LOC106813152</name>
</gene>
<dbReference type="Proteomes" id="UP000695022">
    <property type="component" value="Unplaced"/>
</dbReference>
<evidence type="ECO:0000313" key="2">
    <source>
        <dbReference type="Proteomes" id="UP000695022"/>
    </source>
</evidence>
<dbReference type="GeneID" id="106813152"/>
<name>A0ABM1EKI2_PRICU</name>